<evidence type="ECO:0000256" key="3">
    <source>
        <dbReference type="ARBA" id="ARBA00022806"/>
    </source>
</evidence>
<dbReference type="CDD" id="cd17934">
    <property type="entry name" value="DEXXQc_Upf1-like"/>
    <property type="match status" value="1"/>
</dbReference>
<gene>
    <name evidence="6" type="ORF">ONZ51_g4631</name>
</gene>
<dbReference type="CDD" id="cd18808">
    <property type="entry name" value="SF1_C_Upf1"/>
    <property type="match status" value="1"/>
</dbReference>
<evidence type="ECO:0000256" key="2">
    <source>
        <dbReference type="ARBA" id="ARBA00022801"/>
    </source>
</evidence>
<comment type="caution">
    <text evidence="6">The sequence shown here is derived from an EMBL/GenBank/DDBJ whole genome shotgun (WGS) entry which is preliminary data.</text>
</comment>
<dbReference type="PANTHER" id="PTHR43788:SF8">
    <property type="entry name" value="DNA-BINDING PROTEIN SMUBP-2"/>
    <property type="match status" value="1"/>
</dbReference>
<dbReference type="InterPro" id="IPR036397">
    <property type="entry name" value="RNaseH_sf"/>
</dbReference>
<proteinExistence type="predicted"/>
<dbReference type="InterPro" id="IPR041679">
    <property type="entry name" value="DNA2/NAM7-like_C"/>
</dbReference>
<evidence type="ECO:0000259" key="5">
    <source>
        <dbReference type="Pfam" id="PF13087"/>
    </source>
</evidence>
<keyword evidence="7" id="KW-1185">Reference proteome</keyword>
<dbReference type="GO" id="GO:0016787">
    <property type="term" value="F:hydrolase activity"/>
    <property type="evidence" value="ECO:0007669"/>
    <property type="project" value="UniProtKB-KW"/>
</dbReference>
<dbReference type="Proteomes" id="UP001215151">
    <property type="component" value="Unassembled WGS sequence"/>
</dbReference>
<evidence type="ECO:0000256" key="4">
    <source>
        <dbReference type="ARBA" id="ARBA00022840"/>
    </source>
</evidence>
<sequence length="756" mass="84844">MAPRTRTIYQNLIDDDYDPIVVQEDILESKLTKETFDDLLKDLPTPRFVGLAPIYTDSGTLTRLAVAVRTKIIVIQFHAKGKGAAAYKGREILSSEVLCNPDVLLLAFSCDKLAIALYHDQNIRVRNAIDVQSACSKGRQPLAAIAFAAGDDITIMKENIQATFESSTWDSKRVSTLALQAWVAQCLPSFPAMEDRFQAAKRIDTFSKTDAEMQTYTQLARGEHRLAFNAPSSIKNDYTFQSADSKNKSATVKAERFQNRFRKSDTTIQRINVHDPSTGLSFVVNGEVSRANGREVKLQANTSFVGREITGITTEGRDGPTMADQHREHTMLQALHGDIKLFDNPFLQFIMGSPDSVVWPDTFPTSDTIPPVVTSRPLNSSQQHAVEAMLSNTDDQRITLIQGPPGTGKTTVIAAFVSSAVAAGVRGIWLVAQSNVAVKNIAEKLANVGFYNWRLLVSTDFHWGWHEHLYKDINKNIITSREFKSKIKGLQDIPVMLCTLSMLSNTLIHKFTTPNPIKIMVVDEASQITLGNYVAPFNAFSNTIHKVCMIGDDKQLPPYGADEDPNMKSIFEVEHLRSTAIFLDTQYRMPPLIGESPYLRHAAGLSMWRSLKKKREAPSWHNPAERAAVLKIAEKLQTEEKEYAIITPYDAQRTFMENEMKEAGLAWEDTCFNVDSFQGNERDYIIVSLVRSKALGFLEDFRRTNVMLTRCKRGMYIVTSWPFVWQKASDTLVGRMAGAWGKEVWVLPEHLTIEDE</sequence>
<dbReference type="InterPro" id="IPR050534">
    <property type="entry name" value="Coronavir_polyprotein_1ab"/>
</dbReference>
<keyword evidence="3" id="KW-0347">Helicase</keyword>
<dbReference type="GO" id="GO:0005524">
    <property type="term" value="F:ATP binding"/>
    <property type="evidence" value="ECO:0007669"/>
    <property type="project" value="UniProtKB-KW"/>
</dbReference>
<keyword evidence="4" id="KW-0067">ATP-binding</keyword>
<evidence type="ECO:0000313" key="6">
    <source>
        <dbReference type="EMBL" id="KAJ8486780.1"/>
    </source>
</evidence>
<accession>A0AAD7TVH9</accession>
<dbReference type="PANTHER" id="PTHR43788">
    <property type="entry name" value="DNA2/NAM7 HELICASE FAMILY MEMBER"/>
    <property type="match status" value="1"/>
</dbReference>
<keyword evidence="1" id="KW-0547">Nucleotide-binding</keyword>
<organism evidence="6 7">
    <name type="scientific">Trametes cubensis</name>
    <dbReference type="NCBI Taxonomy" id="1111947"/>
    <lineage>
        <taxon>Eukaryota</taxon>
        <taxon>Fungi</taxon>
        <taxon>Dikarya</taxon>
        <taxon>Basidiomycota</taxon>
        <taxon>Agaricomycotina</taxon>
        <taxon>Agaricomycetes</taxon>
        <taxon>Polyporales</taxon>
        <taxon>Polyporaceae</taxon>
        <taxon>Trametes</taxon>
    </lineage>
</organism>
<dbReference type="GO" id="GO:0003676">
    <property type="term" value="F:nucleic acid binding"/>
    <property type="evidence" value="ECO:0007669"/>
    <property type="project" value="InterPro"/>
</dbReference>
<dbReference type="Pfam" id="PF13604">
    <property type="entry name" value="AAA_30"/>
    <property type="match status" value="1"/>
</dbReference>
<dbReference type="Pfam" id="PF13087">
    <property type="entry name" value="AAA_12"/>
    <property type="match status" value="1"/>
</dbReference>
<dbReference type="InterPro" id="IPR027417">
    <property type="entry name" value="P-loop_NTPase"/>
</dbReference>
<reference evidence="6" key="1">
    <citation type="submission" date="2022-11" db="EMBL/GenBank/DDBJ databases">
        <title>Genome Sequence of Cubamyces cubensis.</title>
        <authorList>
            <person name="Buettner E."/>
        </authorList>
    </citation>
    <scope>NUCLEOTIDE SEQUENCE</scope>
    <source>
        <strain evidence="6">MPL-01</strain>
    </source>
</reference>
<keyword evidence="2" id="KW-0378">Hydrolase</keyword>
<dbReference type="Gene3D" id="3.30.420.10">
    <property type="entry name" value="Ribonuclease H-like superfamily/Ribonuclease H"/>
    <property type="match status" value="1"/>
</dbReference>
<name>A0AAD7TVH9_9APHY</name>
<dbReference type="Gene3D" id="3.40.50.300">
    <property type="entry name" value="P-loop containing nucleotide triphosphate hydrolases"/>
    <property type="match status" value="2"/>
</dbReference>
<feature type="domain" description="DNA2/NAM7 helicase-like C-terminal" evidence="5">
    <location>
        <begin position="613"/>
        <end position="719"/>
    </location>
</feature>
<evidence type="ECO:0000256" key="1">
    <source>
        <dbReference type="ARBA" id="ARBA00022741"/>
    </source>
</evidence>
<dbReference type="InterPro" id="IPR047187">
    <property type="entry name" value="SF1_C_Upf1"/>
</dbReference>
<dbReference type="AlphaFoldDB" id="A0AAD7TVH9"/>
<dbReference type="SUPFAM" id="SSF52540">
    <property type="entry name" value="P-loop containing nucleoside triphosphate hydrolases"/>
    <property type="match status" value="1"/>
</dbReference>
<evidence type="ECO:0000313" key="7">
    <source>
        <dbReference type="Proteomes" id="UP001215151"/>
    </source>
</evidence>
<dbReference type="EMBL" id="JAPEVG010000091">
    <property type="protein sequence ID" value="KAJ8486780.1"/>
    <property type="molecule type" value="Genomic_DNA"/>
</dbReference>
<dbReference type="GO" id="GO:0043139">
    <property type="term" value="F:5'-3' DNA helicase activity"/>
    <property type="evidence" value="ECO:0007669"/>
    <property type="project" value="TreeGrafter"/>
</dbReference>
<protein>
    <recommendedName>
        <fullName evidence="5">DNA2/NAM7 helicase-like C-terminal domain-containing protein</fullName>
    </recommendedName>
</protein>